<gene>
    <name evidence="1" type="ORF">TVAG_388440</name>
</gene>
<dbReference type="SMR" id="A2DYH8"/>
<reference evidence="1" key="1">
    <citation type="submission" date="2006-10" db="EMBL/GenBank/DDBJ databases">
        <authorList>
            <person name="Amadeo P."/>
            <person name="Zhao Q."/>
            <person name="Wortman J."/>
            <person name="Fraser-Liggett C."/>
            <person name="Carlton J."/>
        </authorList>
    </citation>
    <scope>NUCLEOTIDE SEQUENCE</scope>
    <source>
        <strain evidence="1">G3</strain>
    </source>
</reference>
<accession>A2DYH8</accession>
<dbReference type="VEuPathDB" id="TrichDB:TVAG_388440"/>
<keyword evidence="2" id="KW-1185">Reference proteome</keyword>
<evidence type="ECO:0000313" key="2">
    <source>
        <dbReference type="Proteomes" id="UP000001542"/>
    </source>
</evidence>
<dbReference type="EMBL" id="DS113269">
    <property type="protein sequence ID" value="EAY14513.1"/>
    <property type="molecule type" value="Genomic_DNA"/>
</dbReference>
<reference evidence="1" key="2">
    <citation type="journal article" date="2007" name="Science">
        <title>Draft genome sequence of the sexually transmitted pathogen Trichomonas vaginalis.</title>
        <authorList>
            <person name="Carlton J.M."/>
            <person name="Hirt R.P."/>
            <person name="Silva J.C."/>
            <person name="Delcher A.L."/>
            <person name="Schatz M."/>
            <person name="Zhao Q."/>
            <person name="Wortman J.R."/>
            <person name="Bidwell S.L."/>
            <person name="Alsmark U.C.M."/>
            <person name="Besteiro S."/>
            <person name="Sicheritz-Ponten T."/>
            <person name="Noel C.J."/>
            <person name="Dacks J.B."/>
            <person name="Foster P.G."/>
            <person name="Simillion C."/>
            <person name="Van de Peer Y."/>
            <person name="Miranda-Saavedra D."/>
            <person name="Barton G.J."/>
            <person name="Westrop G.D."/>
            <person name="Mueller S."/>
            <person name="Dessi D."/>
            <person name="Fiori P.L."/>
            <person name="Ren Q."/>
            <person name="Paulsen I."/>
            <person name="Zhang H."/>
            <person name="Bastida-Corcuera F.D."/>
            <person name="Simoes-Barbosa A."/>
            <person name="Brown M.T."/>
            <person name="Hayes R.D."/>
            <person name="Mukherjee M."/>
            <person name="Okumura C.Y."/>
            <person name="Schneider R."/>
            <person name="Smith A.J."/>
            <person name="Vanacova S."/>
            <person name="Villalvazo M."/>
            <person name="Haas B.J."/>
            <person name="Pertea M."/>
            <person name="Feldblyum T.V."/>
            <person name="Utterback T.R."/>
            <person name="Shu C.L."/>
            <person name="Osoegawa K."/>
            <person name="de Jong P.J."/>
            <person name="Hrdy I."/>
            <person name="Horvathova L."/>
            <person name="Zubacova Z."/>
            <person name="Dolezal P."/>
            <person name="Malik S.B."/>
            <person name="Logsdon J.M. Jr."/>
            <person name="Henze K."/>
            <person name="Gupta A."/>
            <person name="Wang C.C."/>
            <person name="Dunne R.L."/>
            <person name="Upcroft J.A."/>
            <person name="Upcroft P."/>
            <person name="White O."/>
            <person name="Salzberg S.L."/>
            <person name="Tang P."/>
            <person name="Chiu C.-H."/>
            <person name="Lee Y.-S."/>
            <person name="Embley T.M."/>
            <person name="Coombs G.H."/>
            <person name="Mottram J.C."/>
            <person name="Tachezy J."/>
            <person name="Fraser-Liggett C.M."/>
            <person name="Johnson P.J."/>
        </authorList>
    </citation>
    <scope>NUCLEOTIDE SEQUENCE [LARGE SCALE GENOMIC DNA]</scope>
    <source>
        <strain evidence="1">G3</strain>
    </source>
</reference>
<name>A2DYH8_TRIV3</name>
<dbReference type="RefSeq" id="XP_001326736.1">
    <property type="nucleotide sequence ID" value="XM_001326701.1"/>
</dbReference>
<evidence type="ECO:0000313" key="1">
    <source>
        <dbReference type="EMBL" id="EAY14513.1"/>
    </source>
</evidence>
<dbReference type="InParanoid" id="A2DYH8"/>
<dbReference type="Proteomes" id="UP000001542">
    <property type="component" value="Unassembled WGS sequence"/>
</dbReference>
<dbReference type="VEuPathDB" id="TrichDB:TVAGG3_0321230"/>
<dbReference type="KEGG" id="tva:4772503"/>
<proteinExistence type="predicted"/>
<protein>
    <submittedName>
        <fullName evidence="1">Uncharacterized protein</fullName>
    </submittedName>
</protein>
<sequence>MFLFFLSLNSCYEKKPIAESNDLFSCPDPLSTIKDEIAGKDKDYIVQDLSSIVDTVANEFHLERDRVELFFRRCKHSFLSKQLFNRVDMTQPDIKGAHERIM</sequence>
<organism evidence="1 2">
    <name type="scientific">Trichomonas vaginalis (strain ATCC PRA-98 / G3)</name>
    <dbReference type="NCBI Taxonomy" id="412133"/>
    <lineage>
        <taxon>Eukaryota</taxon>
        <taxon>Metamonada</taxon>
        <taxon>Parabasalia</taxon>
        <taxon>Trichomonadida</taxon>
        <taxon>Trichomonadidae</taxon>
        <taxon>Trichomonas</taxon>
    </lineage>
</organism>
<dbReference type="AlphaFoldDB" id="A2DYH8"/>